<reference evidence="1" key="1">
    <citation type="journal article" date="2021" name="Proc. Natl. Acad. Sci. U.S.A.">
        <title>A Catalog of Tens of Thousands of Viruses from Human Metagenomes Reveals Hidden Associations with Chronic Diseases.</title>
        <authorList>
            <person name="Tisza M.J."/>
            <person name="Buck C.B."/>
        </authorList>
    </citation>
    <scope>NUCLEOTIDE SEQUENCE</scope>
    <source>
        <strain evidence="1">CtqfO1</strain>
    </source>
</reference>
<proteinExistence type="predicted"/>
<accession>A0A8S5T2S3</accession>
<dbReference type="EMBL" id="BK032734">
    <property type="protein sequence ID" value="DAF57561.1"/>
    <property type="molecule type" value="Genomic_DNA"/>
</dbReference>
<sequence length="113" mass="13155">MAKKGTTRYFSSKQEQYVAKLLDGRCTSNSGAAHFNALDVIAGDFGFECKTSMKPKESFSIKKEWIEKNERERMDLQIPYSALVFQFEEDGTNYFVLDEKTFKKMKEVFDEHL</sequence>
<protein>
    <submittedName>
        <fullName evidence="1">Uncharacterized protein</fullName>
    </submittedName>
</protein>
<name>A0A8S5T2S3_9CAUD</name>
<organism evidence="1">
    <name type="scientific">Myoviridae sp. ctqfO1</name>
    <dbReference type="NCBI Taxonomy" id="2827710"/>
    <lineage>
        <taxon>Viruses</taxon>
        <taxon>Duplodnaviria</taxon>
        <taxon>Heunggongvirae</taxon>
        <taxon>Uroviricota</taxon>
        <taxon>Caudoviricetes</taxon>
    </lineage>
</organism>
<evidence type="ECO:0000313" key="1">
    <source>
        <dbReference type="EMBL" id="DAF57561.1"/>
    </source>
</evidence>